<name>A0A0C9VMK7_9AGAM</name>
<proteinExistence type="predicted"/>
<organism evidence="1 2">
    <name type="scientific">Hydnomerulius pinastri MD-312</name>
    <dbReference type="NCBI Taxonomy" id="994086"/>
    <lineage>
        <taxon>Eukaryota</taxon>
        <taxon>Fungi</taxon>
        <taxon>Dikarya</taxon>
        <taxon>Basidiomycota</taxon>
        <taxon>Agaricomycotina</taxon>
        <taxon>Agaricomycetes</taxon>
        <taxon>Agaricomycetidae</taxon>
        <taxon>Boletales</taxon>
        <taxon>Boletales incertae sedis</taxon>
        <taxon>Leucogyrophana</taxon>
    </lineage>
</organism>
<dbReference type="OrthoDB" id="3187773at2759"/>
<evidence type="ECO:0000313" key="2">
    <source>
        <dbReference type="Proteomes" id="UP000053820"/>
    </source>
</evidence>
<gene>
    <name evidence="1" type="ORF">HYDPIDRAFT_101805</name>
</gene>
<dbReference type="Gene3D" id="2.30.30.490">
    <property type="match status" value="1"/>
</dbReference>
<reference evidence="1 2" key="1">
    <citation type="submission" date="2014-04" db="EMBL/GenBank/DDBJ databases">
        <title>Evolutionary Origins and Diversification of the Mycorrhizal Mutualists.</title>
        <authorList>
            <consortium name="DOE Joint Genome Institute"/>
            <consortium name="Mycorrhizal Genomics Consortium"/>
            <person name="Kohler A."/>
            <person name="Kuo A."/>
            <person name="Nagy L.G."/>
            <person name="Floudas D."/>
            <person name="Copeland A."/>
            <person name="Barry K.W."/>
            <person name="Cichocki N."/>
            <person name="Veneault-Fourrey C."/>
            <person name="LaButti K."/>
            <person name="Lindquist E.A."/>
            <person name="Lipzen A."/>
            <person name="Lundell T."/>
            <person name="Morin E."/>
            <person name="Murat C."/>
            <person name="Riley R."/>
            <person name="Ohm R."/>
            <person name="Sun H."/>
            <person name="Tunlid A."/>
            <person name="Henrissat B."/>
            <person name="Grigoriev I.V."/>
            <person name="Hibbett D.S."/>
            <person name="Martin F."/>
        </authorList>
    </citation>
    <scope>NUCLEOTIDE SEQUENCE [LARGE SCALE GENOMIC DNA]</scope>
    <source>
        <strain evidence="1 2">MD-312</strain>
    </source>
</reference>
<accession>A0A0C9VMK7</accession>
<dbReference type="InterPro" id="IPR043151">
    <property type="entry name" value="BAH_sf"/>
</dbReference>
<sequence length="147" mass="17007">MHTEYIRLTPLWRNEGARLDCVFVGTNADNAEDTGMRAYDIACILAFFSFTYQGVVYSCAVIRWFNKIHDAPDEDTGMWMVRPAFLPNHSQHIAIIHIDSIYRAAHLVPIFSSSYISRDLKPHHCYDAFQAFYVNKYTDHHTFEIAA</sequence>
<dbReference type="HOGENOM" id="CLU_006344_16_0_1"/>
<dbReference type="EMBL" id="KN839906">
    <property type="protein sequence ID" value="KIJ58890.1"/>
    <property type="molecule type" value="Genomic_DNA"/>
</dbReference>
<evidence type="ECO:0000313" key="1">
    <source>
        <dbReference type="EMBL" id="KIJ58890.1"/>
    </source>
</evidence>
<dbReference type="Proteomes" id="UP000053820">
    <property type="component" value="Unassembled WGS sequence"/>
</dbReference>
<protein>
    <submittedName>
        <fullName evidence="1">Uncharacterized protein</fullName>
    </submittedName>
</protein>
<dbReference type="AlphaFoldDB" id="A0A0C9VMK7"/>
<keyword evidence="2" id="KW-1185">Reference proteome</keyword>